<dbReference type="InterPro" id="IPR010721">
    <property type="entry name" value="UstE-like"/>
</dbReference>
<feature type="transmembrane region" description="Helical" evidence="1">
    <location>
        <begin position="64"/>
        <end position="83"/>
    </location>
</feature>
<feature type="transmembrane region" description="Helical" evidence="1">
    <location>
        <begin position="159"/>
        <end position="181"/>
    </location>
</feature>
<reference evidence="2" key="1">
    <citation type="submission" date="2017-04" db="EMBL/GenBank/DDBJ databases">
        <title>Unexpected and diverse lifestyles within the genus Limnohabitans.</title>
        <authorList>
            <person name="Kasalicky V."/>
            <person name="Mehrshad M."/>
            <person name="Andrei S.-A."/>
            <person name="Salcher M."/>
            <person name="Kratochvilova H."/>
            <person name="Simek K."/>
            <person name="Ghai R."/>
        </authorList>
    </citation>
    <scope>NUCLEOTIDE SEQUENCE [LARGE SCALE GENOMIC DNA]</scope>
    <source>
        <strain evidence="2">II-D5</strain>
    </source>
</reference>
<keyword evidence="1" id="KW-0472">Membrane</keyword>
<accession>A0A2T7UF96</accession>
<evidence type="ECO:0000256" key="1">
    <source>
        <dbReference type="SAM" id="Phobius"/>
    </source>
</evidence>
<dbReference type="RefSeq" id="WP_053170630.1">
    <property type="nucleotide sequence ID" value="NZ_LFYT02000006.1"/>
</dbReference>
<sequence length="324" mass="37211">MIHSLWLQHGQILLVVWALLAAVWLWAMPRENIRWIDRAYPVLPLGVVAVAASGQLAPDFLADFLQLGLWLWIWLTVVWVISLIKRDASIMDIAYGLLLLAAPWWLYQHLGADGQASHLLLLAMATVGFGRYSLYILWRNLPHGEDPRYARWRQRSGARFWWWSYFQVFLLQGVVVWVWAIPLLFGMTSPGPIGFWHVAGALVWLVGFVFEAGADWQLTRFKRLRTDKSQLLNTGFWALTRHPNYFGQTCMWWGYSVFALSHPWGWLSVVPAAYVTWFMNKGSATSLMERHMAKSKPGYAAYCANVPAFFPRLPAKTSQLKDTA</sequence>
<gene>
    <name evidence="2" type="ORF">H663_007355</name>
</gene>
<name>A0A2T7UF96_9BURK</name>
<dbReference type="STRING" id="1293045.H663_05575"/>
<organism evidence="2 3">
    <name type="scientific">Limnohabitans planktonicus II-D5</name>
    <dbReference type="NCBI Taxonomy" id="1293045"/>
    <lineage>
        <taxon>Bacteria</taxon>
        <taxon>Pseudomonadati</taxon>
        <taxon>Pseudomonadota</taxon>
        <taxon>Betaproteobacteria</taxon>
        <taxon>Burkholderiales</taxon>
        <taxon>Comamonadaceae</taxon>
        <taxon>Limnohabitans</taxon>
    </lineage>
</organism>
<keyword evidence="3" id="KW-1185">Reference proteome</keyword>
<keyword evidence="1" id="KW-0812">Transmembrane</keyword>
<dbReference type="Proteomes" id="UP000037507">
    <property type="component" value="Unassembled WGS sequence"/>
</dbReference>
<keyword evidence="1" id="KW-1133">Transmembrane helix</keyword>
<dbReference type="AlphaFoldDB" id="A0A2T7UF96"/>
<feature type="transmembrane region" description="Helical" evidence="1">
    <location>
        <begin position="6"/>
        <end position="27"/>
    </location>
</feature>
<comment type="caution">
    <text evidence="2">The sequence shown here is derived from an EMBL/GenBank/DDBJ whole genome shotgun (WGS) entry which is preliminary data.</text>
</comment>
<dbReference type="Pfam" id="PF06966">
    <property type="entry name" value="DUF1295"/>
    <property type="match status" value="1"/>
</dbReference>
<dbReference type="PANTHER" id="PTHR32251:SF17">
    <property type="entry name" value="STEROID 5-ALPHA REDUCTASE C-TERMINAL DOMAIN-CONTAINING PROTEIN"/>
    <property type="match status" value="1"/>
</dbReference>
<feature type="transmembrane region" description="Helical" evidence="1">
    <location>
        <begin position="193"/>
        <end position="214"/>
    </location>
</feature>
<evidence type="ECO:0000313" key="3">
    <source>
        <dbReference type="Proteomes" id="UP000037507"/>
    </source>
</evidence>
<feature type="transmembrane region" description="Helical" evidence="1">
    <location>
        <begin position="119"/>
        <end position="138"/>
    </location>
</feature>
<dbReference type="PROSITE" id="PS50244">
    <property type="entry name" value="S5A_REDUCTASE"/>
    <property type="match status" value="1"/>
</dbReference>
<dbReference type="PANTHER" id="PTHR32251">
    <property type="entry name" value="3-OXO-5-ALPHA-STEROID 4-DEHYDROGENASE"/>
    <property type="match status" value="1"/>
</dbReference>
<proteinExistence type="predicted"/>
<feature type="transmembrane region" description="Helical" evidence="1">
    <location>
        <begin position="39"/>
        <end position="58"/>
    </location>
</feature>
<dbReference type="OrthoDB" id="9779233at2"/>
<evidence type="ECO:0000313" key="2">
    <source>
        <dbReference type="EMBL" id="PVE43369.1"/>
    </source>
</evidence>
<protein>
    <submittedName>
        <fullName evidence="2">Uncharacterized protein</fullName>
    </submittedName>
</protein>
<feature type="transmembrane region" description="Helical" evidence="1">
    <location>
        <begin position="90"/>
        <end position="107"/>
    </location>
</feature>
<dbReference type="Gene3D" id="1.20.120.1630">
    <property type="match status" value="1"/>
</dbReference>
<dbReference type="GO" id="GO:0016020">
    <property type="term" value="C:membrane"/>
    <property type="evidence" value="ECO:0007669"/>
    <property type="project" value="TreeGrafter"/>
</dbReference>
<dbReference type="EMBL" id="LFYT02000006">
    <property type="protein sequence ID" value="PVE43369.1"/>
    <property type="molecule type" value="Genomic_DNA"/>
</dbReference>